<organism evidence="2 3">
    <name type="scientific">Isoalcanivorax pacificus W11-5</name>
    <dbReference type="NCBI Taxonomy" id="391936"/>
    <lineage>
        <taxon>Bacteria</taxon>
        <taxon>Pseudomonadati</taxon>
        <taxon>Pseudomonadota</taxon>
        <taxon>Gammaproteobacteria</taxon>
        <taxon>Oceanospirillales</taxon>
        <taxon>Alcanivoracaceae</taxon>
        <taxon>Isoalcanivorax</taxon>
    </lineage>
</organism>
<evidence type="ECO:0008006" key="4">
    <source>
        <dbReference type="Google" id="ProtNLM"/>
    </source>
</evidence>
<dbReference type="InterPro" id="IPR021306">
    <property type="entry name" value="DUF2878"/>
</dbReference>
<feature type="transmembrane region" description="Helical" evidence="1">
    <location>
        <begin position="97"/>
        <end position="118"/>
    </location>
</feature>
<keyword evidence="1" id="KW-1133">Transmembrane helix</keyword>
<feature type="transmembrane region" description="Helical" evidence="1">
    <location>
        <begin position="125"/>
        <end position="147"/>
    </location>
</feature>
<evidence type="ECO:0000256" key="1">
    <source>
        <dbReference type="SAM" id="Phobius"/>
    </source>
</evidence>
<sequence>MQIMKRLQQIPPAILGNAVLFQALWFAAVLGAAQGLQWPALATLLALVALALGSGASWRAEGRMALAGLLAGVLAERVWLSLGLIEYRMAWSSGWPPLWIMMLWVGFAMSLNHSLAWLQGRVRLAALFGAVGSIASVLAGVRCGAASAPAGLLPLAVCYGLVWALLVPALAWWAARGAGPGGQTMWPGEGRT</sequence>
<keyword evidence="1" id="KW-0812">Transmembrane</keyword>
<accession>A0A0B4XQG3</accession>
<feature type="transmembrane region" description="Helical" evidence="1">
    <location>
        <begin position="12"/>
        <end position="32"/>
    </location>
</feature>
<evidence type="ECO:0000313" key="3">
    <source>
        <dbReference type="Proteomes" id="UP000006764"/>
    </source>
</evidence>
<protein>
    <recommendedName>
        <fullName evidence="4">DUF2878 domain-containing protein</fullName>
    </recommendedName>
</protein>
<dbReference type="AlphaFoldDB" id="A0A0B4XQG3"/>
<name>A0A0B4XQG3_9GAMM</name>
<dbReference type="KEGG" id="apac:S7S_13015"/>
<feature type="transmembrane region" description="Helical" evidence="1">
    <location>
        <begin position="65"/>
        <end position="85"/>
    </location>
</feature>
<dbReference type="Pfam" id="PF11086">
    <property type="entry name" value="DUF2878"/>
    <property type="match status" value="1"/>
</dbReference>
<gene>
    <name evidence="2" type="ORF">S7S_13015</name>
</gene>
<feature type="transmembrane region" description="Helical" evidence="1">
    <location>
        <begin position="153"/>
        <end position="175"/>
    </location>
</feature>
<dbReference type="STRING" id="391936.S7S_13015"/>
<dbReference type="EMBL" id="CP004387">
    <property type="protein sequence ID" value="AJD49015.1"/>
    <property type="molecule type" value="Genomic_DNA"/>
</dbReference>
<feature type="transmembrane region" description="Helical" evidence="1">
    <location>
        <begin position="38"/>
        <end position="58"/>
    </location>
</feature>
<dbReference type="Proteomes" id="UP000006764">
    <property type="component" value="Chromosome"/>
</dbReference>
<evidence type="ECO:0000313" key="2">
    <source>
        <dbReference type="EMBL" id="AJD49015.1"/>
    </source>
</evidence>
<reference evidence="2 3" key="1">
    <citation type="journal article" date="2012" name="J. Bacteriol.">
        <title>Genome sequence of an alkane-degrading bacterium, Alcanivorax pacificus type strain W11-5, isolated from deep sea sediment.</title>
        <authorList>
            <person name="Lai Q."/>
            <person name="Shao Z."/>
        </authorList>
    </citation>
    <scope>NUCLEOTIDE SEQUENCE [LARGE SCALE GENOMIC DNA]</scope>
    <source>
        <strain evidence="2 3">W11-5</strain>
    </source>
</reference>
<keyword evidence="1" id="KW-0472">Membrane</keyword>
<keyword evidence="3" id="KW-1185">Reference proteome</keyword>
<dbReference type="HOGENOM" id="CLU_110723_1_0_6"/>
<proteinExistence type="predicted"/>